<evidence type="ECO:0000313" key="2">
    <source>
        <dbReference type="EMBL" id="EDK88921.1"/>
    </source>
</evidence>
<feature type="coiled-coil region" evidence="1">
    <location>
        <begin position="193"/>
        <end position="220"/>
    </location>
</feature>
<dbReference type="AlphaFoldDB" id="A5TVJ6"/>
<proteinExistence type="predicted"/>
<dbReference type="Proteomes" id="UP000001921">
    <property type="component" value="Chromosome"/>
</dbReference>
<dbReference type="GeneID" id="45634161"/>
<dbReference type="eggNOG" id="ENOG5030SC3">
    <property type="taxonomic scope" value="Bacteria"/>
</dbReference>
<evidence type="ECO:0008006" key="3">
    <source>
        <dbReference type="Google" id="ProtNLM"/>
    </source>
</evidence>
<dbReference type="HOGENOM" id="CLU_745195_0_0_0"/>
<keyword evidence="1" id="KW-0175">Coiled coil</keyword>
<reference evidence="2" key="2">
    <citation type="submission" date="2007-05" db="EMBL/GenBank/DDBJ databases">
        <title>Genome sequence of Fusobacterium nucleatum subspecies polymorphum - a genetically tractable Fusobacterium.</title>
        <authorList>
            <person name="Karpathy S.E."/>
            <person name="Xiang Q."/>
            <person name="Gioia J."/>
            <person name="Jiang H."/>
            <person name="Liu Y."/>
            <person name="Petrosino J.F."/>
            <person name="Yerrapragada S."/>
            <person name="Fox G.E."/>
            <person name="Kinder Haake S."/>
            <person name="Weinstock G.M."/>
            <person name="Highlander S.K."/>
        </authorList>
    </citation>
    <scope>NUCLEOTIDE SEQUENCE [LARGE SCALE GENOMIC DNA]</scope>
    <source>
        <strain evidence="2">ATCC 10953</strain>
    </source>
</reference>
<evidence type="ECO:0000256" key="1">
    <source>
        <dbReference type="SAM" id="Coils"/>
    </source>
</evidence>
<sequence>MSRSYEYSYQLEAERRRQIYLNRIAATTEEFYRRYEQQYKEMLSHGLSAYIPSEMSRLESDLARIRDLLVSDPESARDISFEIGSYIRSMSSLATEAREEFDRSERMRVATLRAEREQQQSELMNEYFKILQTITNPIVVNYSISKMQELRKDIENGKLSSSTELKEISAAIISEAEKKASDWKENTVKKHHQKNVAQAINEAESRLKSEKIENQEKTQEFLNKINKLRSALESGAIDSNTIEKKVVELENEVDETLISEETRREIVISIIKQLQKQEFTVEKPQLVQRDGKNYVKIVAKQPSGKRAICNVDLRGKIAYKFDNYVGMTCLKDIEKFNVDLEKVYSIKLSDERVLWENPDKLSMDANTLPTNEGRKA</sequence>
<organism evidence="2">
    <name type="scientific">Fusobacterium polymorphum ATCC 10953</name>
    <dbReference type="NCBI Taxonomy" id="393480"/>
    <lineage>
        <taxon>Bacteria</taxon>
        <taxon>Fusobacteriati</taxon>
        <taxon>Fusobacteriota</taxon>
        <taxon>Fusobacteriia</taxon>
        <taxon>Fusobacteriales</taxon>
        <taxon>Fusobacteriaceae</taxon>
        <taxon>Fusobacterium</taxon>
    </lineage>
</organism>
<dbReference type="RefSeq" id="WP_005897427.1">
    <property type="nucleotide sequence ID" value="NZ_CM000440.1"/>
</dbReference>
<accession>A5TVJ6</accession>
<protein>
    <recommendedName>
        <fullName evidence="3">DUF1351 domain-containing protein</fullName>
    </recommendedName>
</protein>
<gene>
    <name evidence="2" type="ORF">FNP_1134</name>
</gene>
<reference evidence="2" key="1">
    <citation type="submission" date="2006-07" db="EMBL/GenBank/DDBJ databases">
        <authorList>
            <person name="Qin X."/>
            <person name="Weinstock G.M."/>
        </authorList>
    </citation>
    <scope>NUCLEOTIDE SEQUENCE [LARGE SCALE GENOMIC DNA]</scope>
    <source>
        <strain evidence="2">ATCC 10953</strain>
    </source>
</reference>
<dbReference type="EMBL" id="CM000440">
    <property type="protein sequence ID" value="EDK88921.1"/>
    <property type="molecule type" value="Genomic_DNA"/>
</dbReference>
<name>A5TVJ6_FUSNP</name>